<proteinExistence type="predicted"/>
<name>A0A1G7GRQ6_9BACT</name>
<dbReference type="Proteomes" id="UP000182427">
    <property type="component" value="Chromosome I"/>
</dbReference>
<accession>A0A1G7GRQ6</accession>
<feature type="chain" id="PRO_5009241196" evidence="1">
    <location>
        <begin position="21"/>
        <end position="193"/>
    </location>
</feature>
<reference evidence="3" key="1">
    <citation type="submission" date="2016-10" db="EMBL/GenBank/DDBJ databases">
        <authorList>
            <person name="Varghese N."/>
            <person name="Submissions S."/>
        </authorList>
    </citation>
    <scope>NUCLEOTIDE SEQUENCE [LARGE SCALE GENOMIC DNA]</scope>
    <source>
        <strain evidence="3">GAS232</strain>
    </source>
</reference>
<gene>
    <name evidence="2" type="ORF">SAMN05444167_0779</name>
</gene>
<keyword evidence="1" id="KW-0732">Signal</keyword>
<dbReference type="AlphaFoldDB" id="A0A1G7GRQ6"/>
<protein>
    <submittedName>
        <fullName evidence="2">Uncharacterized protein</fullName>
    </submittedName>
</protein>
<evidence type="ECO:0000256" key="1">
    <source>
        <dbReference type="SAM" id="SignalP"/>
    </source>
</evidence>
<sequence>MLTRLLPVAIAFLISASTTAAQSTPDFLANNTVLIVRHAEKPLKGRELTPQGEARARAYVQYFQHFHNHDESFGIDGLYAGADSEESMRPRLTLEPLHASTGMELHSTIGTKESPRLVAELRTTQHGKYPLISWRHGQIPSLLEAFGASPAQLLPEAKWPDEVFDWVVVLHFDKTGKLDSQELIHENLTIAPQ</sequence>
<dbReference type="EMBL" id="LT629690">
    <property type="protein sequence ID" value="SDE90786.1"/>
    <property type="molecule type" value="Genomic_DNA"/>
</dbReference>
<evidence type="ECO:0000313" key="3">
    <source>
        <dbReference type="Proteomes" id="UP000182427"/>
    </source>
</evidence>
<dbReference type="RefSeq" id="WP_197674928.1">
    <property type="nucleotide sequence ID" value="NZ_LT629690.1"/>
</dbReference>
<organism evidence="2 3">
    <name type="scientific">Terriglobus roseus</name>
    <dbReference type="NCBI Taxonomy" id="392734"/>
    <lineage>
        <taxon>Bacteria</taxon>
        <taxon>Pseudomonadati</taxon>
        <taxon>Acidobacteriota</taxon>
        <taxon>Terriglobia</taxon>
        <taxon>Terriglobales</taxon>
        <taxon>Acidobacteriaceae</taxon>
        <taxon>Terriglobus</taxon>
    </lineage>
</organism>
<evidence type="ECO:0000313" key="2">
    <source>
        <dbReference type="EMBL" id="SDE90786.1"/>
    </source>
</evidence>
<feature type="signal peptide" evidence="1">
    <location>
        <begin position="1"/>
        <end position="20"/>
    </location>
</feature>
<keyword evidence="3" id="KW-1185">Reference proteome</keyword>